<dbReference type="FunFam" id="1.25.40.90:FF:000060">
    <property type="entry name" value="Uncharacterized protein"/>
    <property type="match status" value="1"/>
</dbReference>
<dbReference type="PANTHER" id="PTHR15921">
    <property type="entry name" value="PRE-MRNA CLEAVAGE COMPLEX II"/>
    <property type="match status" value="1"/>
</dbReference>
<dbReference type="GO" id="GO:0000993">
    <property type="term" value="F:RNA polymerase II complex binding"/>
    <property type="evidence" value="ECO:0007669"/>
    <property type="project" value="InterPro"/>
</dbReference>
<reference evidence="3 4" key="1">
    <citation type="submission" date="2016-05" db="EMBL/GenBank/DDBJ databases">
        <title>First whole genome sequencing of Entamoeba histolytica HM1:IMSS-clone-6.</title>
        <authorList>
            <person name="Mukherjee Avik.K."/>
            <person name="Izumyama S."/>
            <person name="Nakada-Tsukui K."/>
            <person name="Nozaki T."/>
        </authorList>
    </citation>
    <scope>NUCLEOTIDE SEQUENCE [LARGE SCALE GENOMIC DNA]</scope>
    <source>
        <strain evidence="3 4">HM1:IMSS clone 6</strain>
    </source>
</reference>
<feature type="region of interest" description="Disordered" evidence="1">
    <location>
        <begin position="199"/>
        <end position="261"/>
    </location>
</feature>
<feature type="compositionally biased region" description="Low complexity" evidence="1">
    <location>
        <begin position="251"/>
        <end position="261"/>
    </location>
</feature>
<dbReference type="SMART" id="SM00582">
    <property type="entry name" value="RPR"/>
    <property type="match status" value="1"/>
</dbReference>
<feature type="domain" description="CID" evidence="2">
    <location>
        <begin position="11"/>
        <end position="140"/>
    </location>
</feature>
<dbReference type="InterPro" id="IPR006569">
    <property type="entry name" value="CID_dom"/>
</dbReference>
<comment type="caution">
    <text evidence="3">The sequence shown here is derived from an EMBL/GenBank/DDBJ whole genome shotgun (WGS) entry which is preliminary data.</text>
</comment>
<dbReference type="GO" id="GO:0006369">
    <property type="term" value="P:termination of RNA polymerase II transcription"/>
    <property type="evidence" value="ECO:0007669"/>
    <property type="project" value="InterPro"/>
</dbReference>
<dbReference type="CDD" id="cd16982">
    <property type="entry name" value="CID_Pcf11"/>
    <property type="match status" value="1"/>
</dbReference>
<accession>A0A5K1UC18</accession>
<dbReference type="VEuPathDB" id="AmoebaDB:EHI8A_015020"/>
<dbReference type="InterPro" id="IPR008942">
    <property type="entry name" value="ENTH_VHS"/>
</dbReference>
<dbReference type="GO" id="GO:0005849">
    <property type="term" value="C:mRNA cleavage factor complex"/>
    <property type="evidence" value="ECO:0007669"/>
    <property type="project" value="TreeGrafter"/>
</dbReference>
<evidence type="ECO:0000259" key="2">
    <source>
        <dbReference type="PROSITE" id="PS51391"/>
    </source>
</evidence>
<dbReference type="InterPro" id="IPR045154">
    <property type="entry name" value="PCF11-like"/>
</dbReference>
<gene>
    <name evidence="3" type="ORF">CL6EHI_045130</name>
</gene>
<name>A0A5K1UC18_ENTHI</name>
<dbReference type="Pfam" id="PF04818">
    <property type="entry name" value="CID"/>
    <property type="match status" value="1"/>
</dbReference>
<dbReference type="InterPro" id="IPR047415">
    <property type="entry name" value="Pcf11_CID"/>
</dbReference>
<protein>
    <recommendedName>
        <fullName evidence="2">CID domain-containing protein</fullName>
    </recommendedName>
</protein>
<dbReference type="AlphaFoldDB" id="A0A5K1UC18"/>
<evidence type="ECO:0000313" key="4">
    <source>
        <dbReference type="Proteomes" id="UP000078387"/>
    </source>
</evidence>
<feature type="compositionally biased region" description="Polar residues" evidence="1">
    <location>
        <begin position="200"/>
        <end position="212"/>
    </location>
</feature>
<dbReference type="PANTHER" id="PTHR15921:SF3">
    <property type="entry name" value="PRE-MRNA CLEAVAGE COMPLEX 2 PROTEIN PCF11"/>
    <property type="match status" value="1"/>
</dbReference>
<dbReference type="PROSITE" id="PS51391">
    <property type="entry name" value="CID"/>
    <property type="match status" value="1"/>
</dbReference>
<dbReference type="GO" id="GO:0003729">
    <property type="term" value="F:mRNA binding"/>
    <property type="evidence" value="ECO:0007669"/>
    <property type="project" value="InterPro"/>
</dbReference>
<dbReference type="VEuPathDB" id="AmoebaDB:EHI5A_036790"/>
<dbReference type="GO" id="GO:0005737">
    <property type="term" value="C:cytoplasm"/>
    <property type="evidence" value="ECO:0007669"/>
    <property type="project" value="TreeGrafter"/>
</dbReference>
<evidence type="ECO:0000256" key="1">
    <source>
        <dbReference type="SAM" id="MobiDB-lite"/>
    </source>
</evidence>
<proteinExistence type="predicted"/>
<dbReference type="VEuPathDB" id="AmoebaDB:EHI_045130"/>
<dbReference type="EMBL" id="BDEQ01000001">
    <property type="protein sequence ID" value="GAT91810.1"/>
    <property type="molecule type" value="Genomic_DNA"/>
</dbReference>
<sequence length="428" mass="48039">MNSVNSIPIPNDELTLCQFKKVIESIKNDQGIITSLAQMAVGNVIHADLYVEIIYREYMNSTNSEKRLCLLYVIDMIVKIDINRIYVNLFIPHITSIFIETYNSANETIRLALWQLYLTWTNVFPAQTLNQIRTSLTMISQGYRNSPAFQVRSTQPQQSQPTIIPVSYDSQGIIPISVNTQVEPLQNASFTPVRRYKQPKQYNYNSPLTTPRRTPRKQSKPSSPINVSIDMCDNSSLPPSTDPAYKETLHPTTSPSVSTSVPVQIMSPAPTSIPVDVPIQMSPMYSQTNSVITEPVSTIHQTTTPTIHQPQHVLGEICPICGGRFVDMERHVQYHQVLSACEGLQSSKPEESWNEQSFIQQEDNYQQPSCETNSYTSQPLLCSICNKPLVVVQSQNGELLLKDGAIDNLGQFVHQQCLSNSSTTAQEL</sequence>
<dbReference type="VEuPathDB" id="AmoebaDB:EHI7A_020150"/>
<dbReference type="SUPFAM" id="SSF48464">
    <property type="entry name" value="ENTH/VHS domain"/>
    <property type="match status" value="1"/>
</dbReference>
<dbReference type="GO" id="GO:0031124">
    <property type="term" value="P:mRNA 3'-end processing"/>
    <property type="evidence" value="ECO:0007669"/>
    <property type="project" value="InterPro"/>
</dbReference>
<dbReference type="VEuPathDB" id="AmoebaDB:KM1_044910"/>
<evidence type="ECO:0000313" key="3">
    <source>
        <dbReference type="EMBL" id="GAT91810.1"/>
    </source>
</evidence>
<dbReference type="Gene3D" id="1.25.40.90">
    <property type="match status" value="1"/>
</dbReference>
<dbReference type="Proteomes" id="UP000078387">
    <property type="component" value="Unassembled WGS sequence"/>
</dbReference>
<dbReference type="OMA" id="VNTHAEP"/>
<organism evidence="3 4">
    <name type="scientific">Entamoeba histolytica</name>
    <dbReference type="NCBI Taxonomy" id="5759"/>
    <lineage>
        <taxon>Eukaryota</taxon>
        <taxon>Amoebozoa</taxon>
        <taxon>Evosea</taxon>
        <taxon>Archamoebae</taxon>
        <taxon>Mastigamoebida</taxon>
        <taxon>Entamoebidae</taxon>
        <taxon>Entamoeba</taxon>
    </lineage>
</organism>